<feature type="transmembrane region" description="Helical" evidence="5">
    <location>
        <begin position="24"/>
        <end position="48"/>
    </location>
</feature>
<keyword evidence="3 5" id="KW-1133">Transmembrane helix</keyword>
<dbReference type="PANTHER" id="PTHR20855:SF3">
    <property type="entry name" value="LD03007P"/>
    <property type="match status" value="1"/>
</dbReference>
<proteinExistence type="predicted"/>
<accession>A0ABQ6BJ98</accession>
<feature type="transmembrane region" description="Helical" evidence="5">
    <location>
        <begin position="167"/>
        <end position="187"/>
    </location>
</feature>
<keyword evidence="2 5" id="KW-0812">Transmembrane</keyword>
<dbReference type="Proteomes" id="UP001156921">
    <property type="component" value="Unassembled WGS sequence"/>
</dbReference>
<feature type="transmembrane region" description="Helical" evidence="5">
    <location>
        <begin position="88"/>
        <end position="106"/>
    </location>
</feature>
<sequence>MTDAALPPEPPSHYRDGKERLADLIVHLTGLALALVGGGMLLGLAIGFGHVGRLTAAAIYAVGLLTMLGLSTAYNFAAPRFQPLLRRFDHAGIFIMIAGSYTPFTTQHLTGAWAWGMTSAVWGTAIFAALAKLFLPGLGKGFWIVVYLALGWLMVIAIQPILQSLGLPPLILMAVGGLLYSVGVIFYANKAMRYRRAIWHGHVVVAAAVHWVAVLLAVLK</sequence>
<evidence type="ECO:0000256" key="1">
    <source>
        <dbReference type="ARBA" id="ARBA00004141"/>
    </source>
</evidence>
<comment type="caution">
    <text evidence="6">The sequence shown here is derived from an EMBL/GenBank/DDBJ whole genome shotgun (WGS) entry which is preliminary data.</text>
</comment>
<dbReference type="EMBL" id="BSOY01000029">
    <property type="protein sequence ID" value="GLS01527.1"/>
    <property type="molecule type" value="Genomic_DNA"/>
</dbReference>
<dbReference type="PANTHER" id="PTHR20855">
    <property type="entry name" value="ADIPOR/PROGESTIN RECEPTOR-RELATED"/>
    <property type="match status" value="1"/>
</dbReference>
<feature type="transmembrane region" description="Helical" evidence="5">
    <location>
        <begin position="142"/>
        <end position="161"/>
    </location>
</feature>
<comment type="subcellular location">
    <subcellularLocation>
        <location evidence="1">Membrane</location>
        <topology evidence="1">Multi-pass membrane protein</topology>
    </subcellularLocation>
</comment>
<feature type="transmembrane region" description="Helical" evidence="5">
    <location>
        <begin position="112"/>
        <end position="135"/>
    </location>
</feature>
<keyword evidence="7" id="KW-1185">Reference proteome</keyword>
<protein>
    <submittedName>
        <fullName evidence="6">Hemolysin III</fullName>
    </submittedName>
</protein>
<dbReference type="RefSeq" id="WP_284222386.1">
    <property type="nucleotide sequence ID" value="NZ_BSOY01000029.1"/>
</dbReference>
<evidence type="ECO:0000256" key="4">
    <source>
        <dbReference type="ARBA" id="ARBA00023136"/>
    </source>
</evidence>
<feature type="transmembrane region" description="Helical" evidence="5">
    <location>
        <begin position="199"/>
        <end position="219"/>
    </location>
</feature>
<evidence type="ECO:0000256" key="2">
    <source>
        <dbReference type="ARBA" id="ARBA00022692"/>
    </source>
</evidence>
<dbReference type="Pfam" id="PF03006">
    <property type="entry name" value="HlyIII"/>
    <property type="match status" value="1"/>
</dbReference>
<evidence type="ECO:0000256" key="5">
    <source>
        <dbReference type="SAM" id="Phobius"/>
    </source>
</evidence>
<evidence type="ECO:0000313" key="6">
    <source>
        <dbReference type="EMBL" id="GLS01527.1"/>
    </source>
</evidence>
<gene>
    <name evidence="6" type="ORF">GCM10007859_15420</name>
</gene>
<evidence type="ECO:0000313" key="7">
    <source>
        <dbReference type="Proteomes" id="UP001156921"/>
    </source>
</evidence>
<evidence type="ECO:0000256" key="3">
    <source>
        <dbReference type="ARBA" id="ARBA00022989"/>
    </source>
</evidence>
<keyword evidence="4 5" id="KW-0472">Membrane</keyword>
<feature type="transmembrane region" description="Helical" evidence="5">
    <location>
        <begin position="54"/>
        <end position="76"/>
    </location>
</feature>
<name>A0ABQ6BJ98_9CAUL</name>
<dbReference type="InterPro" id="IPR004254">
    <property type="entry name" value="AdipoR/HlyIII-related"/>
</dbReference>
<reference evidence="7" key="1">
    <citation type="journal article" date="2019" name="Int. J. Syst. Evol. Microbiol.">
        <title>The Global Catalogue of Microorganisms (GCM) 10K type strain sequencing project: providing services to taxonomists for standard genome sequencing and annotation.</title>
        <authorList>
            <consortium name="The Broad Institute Genomics Platform"/>
            <consortium name="The Broad Institute Genome Sequencing Center for Infectious Disease"/>
            <person name="Wu L."/>
            <person name="Ma J."/>
        </authorList>
    </citation>
    <scope>NUCLEOTIDE SEQUENCE [LARGE SCALE GENOMIC DNA]</scope>
    <source>
        <strain evidence="7">NBRC 110107</strain>
    </source>
</reference>
<organism evidence="6 7">
    <name type="scientific">Brevundimonas denitrificans</name>
    <dbReference type="NCBI Taxonomy" id="1443434"/>
    <lineage>
        <taxon>Bacteria</taxon>
        <taxon>Pseudomonadati</taxon>
        <taxon>Pseudomonadota</taxon>
        <taxon>Alphaproteobacteria</taxon>
        <taxon>Caulobacterales</taxon>
        <taxon>Caulobacteraceae</taxon>
        <taxon>Brevundimonas</taxon>
    </lineage>
</organism>